<sequence>MITHQMMREPPSRSRKGPKISEFRRKNLLQHHLSIVRNKIPRNSSPHVGYLRHAPVASNNRRLQRIDHREFRKTLHAKSCPYVGFIRHAPPASINRLQRKTKRNLNNNVCCSGNCFKEQICTEESILKKHKYVLRNGLVGGSPIHDSSYSICRWFEASPSSNLFSFDPSECSARRKDSSLNFNPLATLDTLNNLAYWFLFPIANDHESMLSCCKNHDNALVEMRLGLTFIRPFFSSFLKKIFGNDHADFSNSLGTPAFEESSASSSHQSIDYAENKSSSLLTVEEIMLQTSTTKVYHHPELQREELFQSISTIDSQEIISSQHRHLDIESILRLPTMTFDDGSSLDHYGTGPGMDIPTPGATNEKLEWSWISVPKDPSCESLMSMSDEHGSHHQNHEDNHCVICLEHFQHGDRLRILPCNHRFHTSCIDKWLSGSLSYDDTMNGLCPTCKAAPTLDEDDSMESMNLDGSVPAWAFARLGSRIAE</sequence>
<keyword evidence="1" id="KW-0479">Metal-binding</keyword>
<dbReference type="InterPro" id="IPR001841">
    <property type="entry name" value="Znf_RING"/>
</dbReference>
<keyword evidence="3" id="KW-0862">Zinc</keyword>
<evidence type="ECO:0000256" key="4">
    <source>
        <dbReference type="PROSITE-ProRule" id="PRU00175"/>
    </source>
</evidence>
<dbReference type="GO" id="GO:0006511">
    <property type="term" value="P:ubiquitin-dependent protein catabolic process"/>
    <property type="evidence" value="ECO:0007669"/>
    <property type="project" value="TreeGrafter"/>
</dbReference>
<dbReference type="PANTHER" id="PTHR45931:SF3">
    <property type="entry name" value="RING ZINC FINGER-CONTAINING PROTEIN"/>
    <property type="match status" value="1"/>
</dbReference>
<dbReference type="EMBL" id="HBIO01005085">
    <property type="protein sequence ID" value="CAE0458706.1"/>
    <property type="molecule type" value="Transcribed_RNA"/>
</dbReference>
<accession>A0A7S3PXA3</accession>
<evidence type="ECO:0000256" key="2">
    <source>
        <dbReference type="ARBA" id="ARBA00022771"/>
    </source>
</evidence>
<evidence type="ECO:0000256" key="1">
    <source>
        <dbReference type="ARBA" id="ARBA00022723"/>
    </source>
</evidence>
<dbReference type="AlphaFoldDB" id="A0A7S3PXA3"/>
<dbReference type="SMART" id="SM00184">
    <property type="entry name" value="RING"/>
    <property type="match status" value="1"/>
</dbReference>
<dbReference type="GO" id="GO:0005634">
    <property type="term" value="C:nucleus"/>
    <property type="evidence" value="ECO:0007669"/>
    <property type="project" value="TreeGrafter"/>
</dbReference>
<dbReference type="SUPFAM" id="SSF57850">
    <property type="entry name" value="RING/U-box"/>
    <property type="match status" value="1"/>
</dbReference>
<evidence type="ECO:0000313" key="6">
    <source>
        <dbReference type="EMBL" id="CAE0458706.1"/>
    </source>
</evidence>
<protein>
    <recommendedName>
        <fullName evidence="5">RING-type domain-containing protein</fullName>
    </recommendedName>
</protein>
<dbReference type="GO" id="GO:0008270">
    <property type="term" value="F:zinc ion binding"/>
    <property type="evidence" value="ECO:0007669"/>
    <property type="project" value="UniProtKB-KW"/>
</dbReference>
<dbReference type="InterPro" id="IPR051834">
    <property type="entry name" value="RING_finger_E3_ligase"/>
</dbReference>
<proteinExistence type="predicted"/>
<reference evidence="6" key="1">
    <citation type="submission" date="2021-01" db="EMBL/GenBank/DDBJ databases">
        <authorList>
            <person name="Corre E."/>
            <person name="Pelletier E."/>
            <person name="Niang G."/>
            <person name="Scheremetjew M."/>
            <person name="Finn R."/>
            <person name="Kale V."/>
            <person name="Holt S."/>
            <person name="Cochrane G."/>
            <person name="Meng A."/>
            <person name="Brown T."/>
            <person name="Cohen L."/>
        </authorList>
    </citation>
    <scope>NUCLEOTIDE SEQUENCE</scope>
    <source>
        <strain evidence="6">MM31A-1</strain>
    </source>
</reference>
<gene>
    <name evidence="6" type="ORF">CDEB00056_LOCUS3547</name>
</gene>
<dbReference type="InterPro" id="IPR013083">
    <property type="entry name" value="Znf_RING/FYVE/PHD"/>
</dbReference>
<organism evidence="6">
    <name type="scientific">Chaetoceros debilis</name>
    <dbReference type="NCBI Taxonomy" id="122233"/>
    <lineage>
        <taxon>Eukaryota</taxon>
        <taxon>Sar</taxon>
        <taxon>Stramenopiles</taxon>
        <taxon>Ochrophyta</taxon>
        <taxon>Bacillariophyta</taxon>
        <taxon>Coscinodiscophyceae</taxon>
        <taxon>Chaetocerotophycidae</taxon>
        <taxon>Chaetocerotales</taxon>
        <taxon>Chaetocerotaceae</taxon>
        <taxon>Chaetoceros</taxon>
    </lineage>
</organism>
<evidence type="ECO:0000256" key="3">
    <source>
        <dbReference type="ARBA" id="ARBA00022833"/>
    </source>
</evidence>
<dbReference type="PROSITE" id="PS50089">
    <property type="entry name" value="ZF_RING_2"/>
    <property type="match status" value="1"/>
</dbReference>
<dbReference type="GO" id="GO:0061630">
    <property type="term" value="F:ubiquitin protein ligase activity"/>
    <property type="evidence" value="ECO:0007669"/>
    <property type="project" value="TreeGrafter"/>
</dbReference>
<keyword evidence="2 4" id="KW-0863">Zinc-finger</keyword>
<name>A0A7S3PXA3_9STRA</name>
<feature type="domain" description="RING-type" evidence="5">
    <location>
        <begin position="401"/>
        <end position="450"/>
    </location>
</feature>
<evidence type="ECO:0000259" key="5">
    <source>
        <dbReference type="PROSITE" id="PS50089"/>
    </source>
</evidence>
<dbReference type="PANTHER" id="PTHR45931">
    <property type="entry name" value="SI:CH211-59O9.10"/>
    <property type="match status" value="1"/>
</dbReference>
<dbReference type="Gene3D" id="3.30.40.10">
    <property type="entry name" value="Zinc/RING finger domain, C3HC4 (zinc finger)"/>
    <property type="match status" value="1"/>
</dbReference>
<dbReference type="Pfam" id="PF13639">
    <property type="entry name" value="zf-RING_2"/>
    <property type="match status" value="1"/>
</dbReference>